<accession>A0AAD9TR83</accession>
<reference evidence="3" key="1">
    <citation type="journal article" date="2023" name="Plant J.">
        <title>Genome sequences and population genomics provide insights into the demographic history, inbreeding, and mutation load of two 'living fossil' tree species of Dipteronia.</title>
        <authorList>
            <person name="Feng Y."/>
            <person name="Comes H.P."/>
            <person name="Chen J."/>
            <person name="Zhu S."/>
            <person name="Lu R."/>
            <person name="Zhang X."/>
            <person name="Li P."/>
            <person name="Qiu J."/>
            <person name="Olsen K.M."/>
            <person name="Qiu Y."/>
        </authorList>
    </citation>
    <scope>NUCLEOTIDE SEQUENCE</scope>
    <source>
        <strain evidence="3">KIB01</strain>
    </source>
</reference>
<dbReference type="PANTHER" id="PTHR46137">
    <property type="entry name" value="OS05G0310600 PROTEIN"/>
    <property type="match status" value="1"/>
</dbReference>
<evidence type="ECO:0000256" key="1">
    <source>
        <dbReference type="SAM" id="Phobius"/>
    </source>
</evidence>
<dbReference type="Gene3D" id="3.90.1720.10">
    <property type="entry name" value="endopeptidase domain like (from Nostoc punctiforme)"/>
    <property type="match status" value="1"/>
</dbReference>
<evidence type="ECO:0000313" key="3">
    <source>
        <dbReference type="EMBL" id="KAK2640416.1"/>
    </source>
</evidence>
<evidence type="ECO:0000313" key="4">
    <source>
        <dbReference type="Proteomes" id="UP001280121"/>
    </source>
</evidence>
<name>A0AAD9TR83_9ROSI</name>
<dbReference type="InterPro" id="IPR007053">
    <property type="entry name" value="LRAT_dom"/>
</dbReference>
<proteinExistence type="predicted"/>
<comment type="caution">
    <text evidence="3">The sequence shown here is derived from an EMBL/GenBank/DDBJ whole genome shotgun (WGS) entry which is preliminary data.</text>
</comment>
<keyword evidence="1" id="KW-1133">Transmembrane helix</keyword>
<keyword evidence="1" id="KW-0812">Transmembrane</keyword>
<evidence type="ECO:0000259" key="2">
    <source>
        <dbReference type="PROSITE" id="PS51934"/>
    </source>
</evidence>
<feature type="transmembrane region" description="Helical" evidence="1">
    <location>
        <begin position="15"/>
        <end position="35"/>
    </location>
</feature>
<feature type="domain" description="LRAT" evidence="2">
    <location>
        <begin position="71"/>
        <end position="220"/>
    </location>
</feature>
<protein>
    <recommendedName>
        <fullName evidence="2">LRAT domain-containing protein</fullName>
    </recommendedName>
</protein>
<dbReference type="Pfam" id="PF04970">
    <property type="entry name" value="LRAT"/>
    <property type="match status" value="1"/>
</dbReference>
<dbReference type="AlphaFoldDB" id="A0AAD9TR83"/>
<dbReference type="Proteomes" id="UP001280121">
    <property type="component" value="Unassembled WGS sequence"/>
</dbReference>
<gene>
    <name evidence="3" type="ORF">Ddye_028211</name>
</gene>
<sequence>MWRIYVVKDFDENSYFLLLLSYEVLIMFSLFFFLISQVSNSTEQQESEDNIKGLLSNKIDRQELKPEDHIYSWRQVFIYAHHGIYVGDGKVIHFTQGPSGQENGRVIISSSLPDPKISDVPCSQRGAYNSSFNNGVILSCIDCFLFGSELYLFEYGVSRVYFLAKVRGGTCTLAPSDPPGDILHCANFLLEKGFDEYDVLKNNCEDFAIYCKTGLLVLIRSSRGGQSGQAAALEATSGWIFSSRALLTNKFKGLAAVGSDVYYCYNRLTSDIGVRRDVAKVTVEVVEMVVGPPSPLISAPSATFLD</sequence>
<keyword evidence="4" id="KW-1185">Reference proteome</keyword>
<dbReference type="PROSITE" id="PS51934">
    <property type="entry name" value="LRAT"/>
    <property type="match status" value="1"/>
</dbReference>
<keyword evidence="1" id="KW-0472">Membrane</keyword>
<dbReference type="PANTHER" id="PTHR46137:SF3">
    <property type="entry name" value="OS05G0310600 PROTEIN"/>
    <property type="match status" value="1"/>
</dbReference>
<organism evidence="3 4">
    <name type="scientific">Dipteronia dyeriana</name>
    <dbReference type="NCBI Taxonomy" id="168575"/>
    <lineage>
        <taxon>Eukaryota</taxon>
        <taxon>Viridiplantae</taxon>
        <taxon>Streptophyta</taxon>
        <taxon>Embryophyta</taxon>
        <taxon>Tracheophyta</taxon>
        <taxon>Spermatophyta</taxon>
        <taxon>Magnoliopsida</taxon>
        <taxon>eudicotyledons</taxon>
        <taxon>Gunneridae</taxon>
        <taxon>Pentapetalae</taxon>
        <taxon>rosids</taxon>
        <taxon>malvids</taxon>
        <taxon>Sapindales</taxon>
        <taxon>Sapindaceae</taxon>
        <taxon>Hippocastanoideae</taxon>
        <taxon>Acereae</taxon>
        <taxon>Dipteronia</taxon>
    </lineage>
</organism>
<dbReference type="EMBL" id="JANJYI010000008">
    <property type="protein sequence ID" value="KAK2640416.1"/>
    <property type="molecule type" value="Genomic_DNA"/>
</dbReference>